<dbReference type="HOGENOM" id="CLU_1732601_0_0_1"/>
<dbReference type="EMBL" id="CAFZ01000324">
    <property type="protein sequence ID" value="CCA74534.1"/>
    <property type="molecule type" value="Genomic_DNA"/>
</dbReference>
<feature type="transmembrane region" description="Helical" evidence="1">
    <location>
        <begin position="14"/>
        <end position="36"/>
    </location>
</feature>
<keyword evidence="1" id="KW-0472">Membrane</keyword>
<organism evidence="2 3">
    <name type="scientific">Serendipita indica (strain DSM 11827)</name>
    <name type="common">Root endophyte fungus</name>
    <name type="synonym">Piriformospora indica</name>
    <dbReference type="NCBI Taxonomy" id="1109443"/>
    <lineage>
        <taxon>Eukaryota</taxon>
        <taxon>Fungi</taxon>
        <taxon>Dikarya</taxon>
        <taxon>Basidiomycota</taxon>
        <taxon>Agaricomycotina</taxon>
        <taxon>Agaricomycetes</taxon>
        <taxon>Sebacinales</taxon>
        <taxon>Serendipitaceae</taxon>
        <taxon>Serendipita</taxon>
    </lineage>
</organism>
<accession>G4TT91</accession>
<proteinExistence type="predicted"/>
<gene>
    <name evidence="2" type="ORF">PIIN_08486</name>
</gene>
<evidence type="ECO:0000256" key="1">
    <source>
        <dbReference type="SAM" id="Phobius"/>
    </source>
</evidence>
<protein>
    <submittedName>
        <fullName evidence="2">Uncharacterized protein</fullName>
    </submittedName>
</protein>
<reference evidence="2 3" key="1">
    <citation type="journal article" date="2011" name="PLoS Pathog.">
        <title>Endophytic Life Strategies Decoded by Genome and Transcriptome Analyses of the Mutualistic Root Symbiont Piriformospora indica.</title>
        <authorList>
            <person name="Zuccaro A."/>
            <person name="Lahrmann U."/>
            <person name="Guldener U."/>
            <person name="Langen G."/>
            <person name="Pfiffi S."/>
            <person name="Biedenkopf D."/>
            <person name="Wong P."/>
            <person name="Samans B."/>
            <person name="Grimm C."/>
            <person name="Basiewicz M."/>
            <person name="Murat C."/>
            <person name="Martin F."/>
            <person name="Kogel K.H."/>
        </authorList>
    </citation>
    <scope>NUCLEOTIDE SEQUENCE [LARGE SCALE GENOMIC DNA]</scope>
    <source>
        <strain evidence="2 3">DSM 11827</strain>
    </source>
</reference>
<name>G4TT91_SERID</name>
<comment type="caution">
    <text evidence="2">The sequence shown here is derived from an EMBL/GenBank/DDBJ whole genome shotgun (WGS) entry which is preliminary data.</text>
</comment>
<evidence type="ECO:0000313" key="2">
    <source>
        <dbReference type="EMBL" id="CCA74534.1"/>
    </source>
</evidence>
<dbReference type="InParanoid" id="G4TT91"/>
<keyword evidence="1" id="KW-0812">Transmembrane</keyword>
<sequence>MALGNARRADESPILIAVSAVAVAIVLVLLGLLVALRARHIALRQLEADRLRYEYENKLALRFTDKPALFNIWMAPPCDSRDQENEARSQKEWNAIMPLLVARPEPSERGIMSSEASVGVLIHLPDRHRPARRASRPSLEHMNGFSELDVVFGLATPVIVGRPP</sequence>
<keyword evidence="3" id="KW-1185">Reference proteome</keyword>
<keyword evidence="1" id="KW-1133">Transmembrane helix</keyword>
<dbReference type="AlphaFoldDB" id="G4TT91"/>
<dbReference type="Proteomes" id="UP000007148">
    <property type="component" value="Unassembled WGS sequence"/>
</dbReference>
<evidence type="ECO:0000313" key="3">
    <source>
        <dbReference type="Proteomes" id="UP000007148"/>
    </source>
</evidence>